<dbReference type="AlphaFoldDB" id="A0A0L0GCN2"/>
<keyword evidence="5" id="KW-0677">Repeat</keyword>
<dbReference type="SMART" id="SM00054">
    <property type="entry name" value="EFh"/>
    <property type="match status" value="3"/>
</dbReference>
<proteinExistence type="predicted"/>
<dbReference type="STRING" id="667725.A0A0L0GCN2"/>
<dbReference type="Gene3D" id="6.10.140.900">
    <property type="match status" value="1"/>
</dbReference>
<keyword evidence="10" id="KW-1185">Reference proteome</keyword>
<feature type="domain" description="EF-hand" evidence="8">
    <location>
        <begin position="93"/>
        <end position="122"/>
    </location>
</feature>
<keyword evidence="6" id="KW-0106">Calcium</keyword>
<evidence type="ECO:0000313" key="9">
    <source>
        <dbReference type="EMBL" id="KNC86772.1"/>
    </source>
</evidence>
<accession>A0A0L0GCN2</accession>
<dbReference type="PANTHER" id="PTHR46735">
    <property type="entry name" value="CALPAIN, SMALL SUBUNIT 1 A-RELATED"/>
    <property type="match status" value="1"/>
</dbReference>
<evidence type="ECO:0000256" key="2">
    <source>
        <dbReference type="ARBA" id="ARBA00004496"/>
    </source>
</evidence>
<dbReference type="Gene3D" id="1.10.238.10">
    <property type="entry name" value="EF-hand"/>
    <property type="match status" value="1"/>
</dbReference>
<dbReference type="Proteomes" id="UP000054560">
    <property type="component" value="Unassembled WGS sequence"/>
</dbReference>
<dbReference type="SUPFAM" id="SSF47473">
    <property type="entry name" value="EF-hand"/>
    <property type="match status" value="1"/>
</dbReference>
<keyword evidence="3" id="KW-0963">Cytoplasm</keyword>
<dbReference type="GeneID" id="25901610"/>
<dbReference type="InterPro" id="IPR018247">
    <property type="entry name" value="EF_Hand_1_Ca_BS"/>
</dbReference>
<dbReference type="Pfam" id="PF13202">
    <property type="entry name" value="EF-hand_5"/>
    <property type="match status" value="1"/>
</dbReference>
<dbReference type="InterPro" id="IPR002048">
    <property type="entry name" value="EF_hand_dom"/>
</dbReference>
<name>A0A0L0GCN2_9EUKA</name>
<evidence type="ECO:0000256" key="3">
    <source>
        <dbReference type="ARBA" id="ARBA00022490"/>
    </source>
</evidence>
<dbReference type="PROSITE" id="PS50222">
    <property type="entry name" value="EF_HAND_2"/>
    <property type="match status" value="3"/>
</dbReference>
<feature type="domain" description="EF-hand" evidence="8">
    <location>
        <begin position="16"/>
        <end position="51"/>
    </location>
</feature>
<dbReference type="EMBL" id="KQ241637">
    <property type="protein sequence ID" value="KNC86772.1"/>
    <property type="molecule type" value="Genomic_DNA"/>
</dbReference>
<dbReference type="eggNOG" id="KOG0037">
    <property type="taxonomic scope" value="Eukaryota"/>
</dbReference>
<dbReference type="InterPro" id="IPR011992">
    <property type="entry name" value="EF-hand-dom_pair"/>
</dbReference>
<evidence type="ECO:0000256" key="7">
    <source>
        <dbReference type="ARBA" id="ARBA00023136"/>
    </source>
</evidence>
<evidence type="ECO:0000256" key="5">
    <source>
        <dbReference type="ARBA" id="ARBA00022737"/>
    </source>
</evidence>
<dbReference type="OrthoDB" id="186625at2759"/>
<dbReference type="Pfam" id="PF13499">
    <property type="entry name" value="EF-hand_7"/>
    <property type="match status" value="1"/>
</dbReference>
<sequence length="187" mass="21568">MYQQQNPYGQGPPRPDPNDPLYQWFLSVDTDRSGFIDQDELQRCLTMSGLSGSWKPFSAETCRLMIAMLDRDQNGTLSFDEFKNLWQIVNGWKQVFLQADADRSGFVDERELAQCIAQLGYRLSPQTIGNMAKRYSDNSSKQLAFDDFVACIVRMRALTDGFMVLDHQRTGVVQMPYDKFIQLSMMY</sequence>
<comment type="subcellular location">
    <subcellularLocation>
        <location evidence="2">Cytoplasm</location>
    </subcellularLocation>
    <subcellularLocation>
        <location evidence="1">Endomembrane system</location>
    </subcellularLocation>
</comment>
<gene>
    <name evidence="9" type="ORF">SARC_01106</name>
</gene>
<dbReference type="PROSITE" id="PS00018">
    <property type="entry name" value="EF_HAND_1"/>
    <property type="match status" value="3"/>
</dbReference>
<evidence type="ECO:0000256" key="6">
    <source>
        <dbReference type="ARBA" id="ARBA00022837"/>
    </source>
</evidence>
<keyword evidence="7" id="KW-0472">Membrane</keyword>
<protein>
    <recommendedName>
        <fullName evidence="8">EF-hand domain-containing protein</fullName>
    </recommendedName>
</protein>
<reference evidence="9 10" key="1">
    <citation type="submission" date="2011-02" db="EMBL/GenBank/DDBJ databases">
        <title>The Genome Sequence of Sphaeroforma arctica JP610.</title>
        <authorList>
            <consortium name="The Broad Institute Genome Sequencing Platform"/>
            <person name="Russ C."/>
            <person name="Cuomo C."/>
            <person name="Young S.K."/>
            <person name="Zeng Q."/>
            <person name="Gargeya S."/>
            <person name="Alvarado L."/>
            <person name="Berlin A."/>
            <person name="Chapman S.B."/>
            <person name="Chen Z."/>
            <person name="Freedman E."/>
            <person name="Gellesch M."/>
            <person name="Goldberg J."/>
            <person name="Griggs A."/>
            <person name="Gujja S."/>
            <person name="Heilman E."/>
            <person name="Heiman D."/>
            <person name="Howarth C."/>
            <person name="Mehta T."/>
            <person name="Neiman D."/>
            <person name="Pearson M."/>
            <person name="Roberts A."/>
            <person name="Saif S."/>
            <person name="Shea T."/>
            <person name="Shenoy N."/>
            <person name="Sisk P."/>
            <person name="Stolte C."/>
            <person name="Sykes S."/>
            <person name="White J."/>
            <person name="Yandava C."/>
            <person name="Burger G."/>
            <person name="Gray M.W."/>
            <person name="Holland P.W.H."/>
            <person name="King N."/>
            <person name="Lang F.B.F."/>
            <person name="Roger A.J."/>
            <person name="Ruiz-Trillo I."/>
            <person name="Haas B."/>
            <person name="Nusbaum C."/>
            <person name="Birren B."/>
        </authorList>
    </citation>
    <scope>NUCLEOTIDE SEQUENCE [LARGE SCALE GENOMIC DNA]</scope>
    <source>
        <strain evidence="9 10">JP610</strain>
    </source>
</reference>
<dbReference type="RefSeq" id="XP_014160675.1">
    <property type="nucleotide sequence ID" value="XM_014305200.1"/>
</dbReference>
<keyword evidence="4" id="KW-0479">Metal-binding</keyword>
<evidence type="ECO:0000259" key="8">
    <source>
        <dbReference type="PROSITE" id="PS50222"/>
    </source>
</evidence>
<dbReference type="GO" id="GO:0005737">
    <property type="term" value="C:cytoplasm"/>
    <property type="evidence" value="ECO:0007669"/>
    <property type="project" value="UniProtKB-SubCell"/>
</dbReference>
<dbReference type="GO" id="GO:0012505">
    <property type="term" value="C:endomembrane system"/>
    <property type="evidence" value="ECO:0007669"/>
    <property type="project" value="UniProtKB-SubCell"/>
</dbReference>
<evidence type="ECO:0000256" key="4">
    <source>
        <dbReference type="ARBA" id="ARBA00022723"/>
    </source>
</evidence>
<feature type="domain" description="EF-hand" evidence="8">
    <location>
        <begin position="57"/>
        <end position="92"/>
    </location>
</feature>
<organism evidence="9 10">
    <name type="scientific">Sphaeroforma arctica JP610</name>
    <dbReference type="NCBI Taxonomy" id="667725"/>
    <lineage>
        <taxon>Eukaryota</taxon>
        <taxon>Ichthyosporea</taxon>
        <taxon>Ichthyophonida</taxon>
        <taxon>Sphaeroforma</taxon>
    </lineage>
</organism>
<evidence type="ECO:0000313" key="10">
    <source>
        <dbReference type="Proteomes" id="UP000054560"/>
    </source>
</evidence>
<evidence type="ECO:0000256" key="1">
    <source>
        <dbReference type="ARBA" id="ARBA00004308"/>
    </source>
</evidence>
<dbReference type="GO" id="GO:0005509">
    <property type="term" value="F:calcium ion binding"/>
    <property type="evidence" value="ECO:0007669"/>
    <property type="project" value="InterPro"/>
</dbReference>
<dbReference type="PANTHER" id="PTHR46735:SF6">
    <property type="entry name" value="EF-HAND DOMAIN-CONTAINING PROTEIN"/>
    <property type="match status" value="1"/>
</dbReference>